<gene>
    <name evidence="11" type="ORF">fugu_015556</name>
</gene>
<protein>
    <recommendedName>
        <fullName evidence="9">Coronin</fullName>
    </recommendedName>
</protein>
<dbReference type="GO" id="GO:0005737">
    <property type="term" value="C:cytoplasm"/>
    <property type="evidence" value="ECO:0007669"/>
    <property type="project" value="UniProtKB-SubCell"/>
</dbReference>
<dbReference type="InterPro" id="IPR015943">
    <property type="entry name" value="WD40/YVTN_repeat-like_dom_sf"/>
</dbReference>
<sequence>MNRFKTSKFKNTTPKIAKKDEWIDNVRAGSFSCQGNHIAASSNLVAFNTDQAGGGMLGLTSVKPGSDGRWTVTHISCHSDLVSDMAFSPFDDGLLVTCSADETVKLWRLREPGAEQPDAPELTLRPDRGRLELALFHPTSSGLLAVGSTKCPLIWDTGRQDSPLAVLEQHSDQVQSLSWKNDGTLLASSCKDKMLRVFDPRAQLTAVQSAKGLQSNKDSRILWVKDDLLVTTGFDMHIQRVSTPPSAVRDDGTEHDVYRCLTVGGWKKIYVCGSGISLTDAHFSNEPLLMATVTVREGTSEVVVLVSRSTAVEGFSILLEMFVNDAIYHCDTMRTYLSSSDIIRVAVNWFLFLLQVQV</sequence>
<feature type="repeat" description="WD" evidence="8">
    <location>
        <begin position="167"/>
        <end position="199"/>
    </location>
</feature>
<dbReference type="InterPro" id="IPR015505">
    <property type="entry name" value="Coronin"/>
</dbReference>
<keyword evidence="3" id="KW-0963">Cytoplasm</keyword>
<comment type="subcellular location">
    <subcellularLocation>
        <location evidence="1">Cytoplasm</location>
    </subcellularLocation>
</comment>
<evidence type="ECO:0000256" key="7">
    <source>
        <dbReference type="ARBA" id="ARBA00024838"/>
    </source>
</evidence>
<name>A0A4Z2C137_9TELE</name>
<comment type="similarity">
    <text evidence="2 9">Belongs to the WD repeat coronin family.</text>
</comment>
<dbReference type="EMBL" id="SWLE01000008">
    <property type="protein sequence ID" value="TNM97400.1"/>
    <property type="molecule type" value="Genomic_DNA"/>
</dbReference>
<dbReference type="AlphaFoldDB" id="A0A4Z2C137"/>
<dbReference type="Pfam" id="PF08953">
    <property type="entry name" value="DUF1899"/>
    <property type="match status" value="1"/>
</dbReference>
<dbReference type="PANTHER" id="PTHR10856:SF20">
    <property type="entry name" value="CORONIN-7"/>
    <property type="match status" value="1"/>
</dbReference>
<reference evidence="11 12" key="1">
    <citation type="submission" date="2019-04" db="EMBL/GenBank/DDBJ databases">
        <title>The sequence and de novo assembly of Takifugu bimaculatus genome using PacBio and Hi-C technologies.</title>
        <authorList>
            <person name="Xu P."/>
            <person name="Liu B."/>
            <person name="Zhou Z."/>
        </authorList>
    </citation>
    <scope>NUCLEOTIDE SEQUENCE [LARGE SCALE GENOMIC DNA]</scope>
    <source>
        <strain evidence="11">TB-2018</strain>
        <tissue evidence="11">Muscle</tissue>
    </source>
</reference>
<dbReference type="PROSITE" id="PS50294">
    <property type="entry name" value="WD_REPEATS_REGION"/>
    <property type="match status" value="2"/>
</dbReference>
<feature type="repeat" description="WD" evidence="8">
    <location>
        <begin position="75"/>
        <end position="110"/>
    </location>
</feature>
<dbReference type="Proteomes" id="UP000516260">
    <property type="component" value="Chromosome 16"/>
</dbReference>
<evidence type="ECO:0000259" key="10">
    <source>
        <dbReference type="SMART" id="SM01166"/>
    </source>
</evidence>
<evidence type="ECO:0000256" key="2">
    <source>
        <dbReference type="ARBA" id="ARBA00009482"/>
    </source>
</evidence>
<keyword evidence="12" id="KW-1185">Reference proteome</keyword>
<feature type="domain" description="DUF1899" evidence="10">
    <location>
        <begin position="3"/>
        <end position="65"/>
    </location>
</feature>
<evidence type="ECO:0000256" key="6">
    <source>
        <dbReference type="ARBA" id="ARBA00023203"/>
    </source>
</evidence>
<evidence type="ECO:0000256" key="1">
    <source>
        <dbReference type="ARBA" id="ARBA00004496"/>
    </source>
</evidence>
<evidence type="ECO:0000256" key="3">
    <source>
        <dbReference type="ARBA" id="ARBA00022490"/>
    </source>
</evidence>
<dbReference type="GO" id="GO:0003779">
    <property type="term" value="F:actin binding"/>
    <property type="evidence" value="ECO:0007669"/>
    <property type="project" value="UniProtKB-KW"/>
</dbReference>
<keyword evidence="6" id="KW-0009">Actin-binding</keyword>
<evidence type="ECO:0000313" key="12">
    <source>
        <dbReference type="Proteomes" id="UP000516260"/>
    </source>
</evidence>
<evidence type="ECO:0000313" key="11">
    <source>
        <dbReference type="EMBL" id="TNM97400.1"/>
    </source>
</evidence>
<dbReference type="InterPro" id="IPR036322">
    <property type="entry name" value="WD40_repeat_dom_sf"/>
</dbReference>
<dbReference type="InterPro" id="IPR015048">
    <property type="entry name" value="DUF1899"/>
</dbReference>
<dbReference type="SUPFAM" id="SSF50978">
    <property type="entry name" value="WD40 repeat-like"/>
    <property type="match status" value="1"/>
</dbReference>
<comment type="caution">
    <text evidence="11">The sequence shown here is derived from an EMBL/GenBank/DDBJ whole genome shotgun (WGS) entry which is preliminary data.</text>
</comment>
<dbReference type="Gene3D" id="2.130.10.10">
    <property type="entry name" value="YVTN repeat-like/Quinoprotein amine dehydrogenase"/>
    <property type="match status" value="1"/>
</dbReference>
<evidence type="ECO:0000256" key="4">
    <source>
        <dbReference type="ARBA" id="ARBA00022574"/>
    </source>
</evidence>
<evidence type="ECO:0000256" key="8">
    <source>
        <dbReference type="PROSITE-ProRule" id="PRU00221"/>
    </source>
</evidence>
<dbReference type="PROSITE" id="PS50082">
    <property type="entry name" value="WD_REPEATS_2"/>
    <property type="match status" value="2"/>
</dbReference>
<keyword evidence="4 8" id="KW-0853">WD repeat</keyword>
<dbReference type="PANTHER" id="PTHR10856">
    <property type="entry name" value="CORONIN"/>
    <property type="match status" value="1"/>
</dbReference>
<proteinExistence type="inferred from homology"/>
<dbReference type="InterPro" id="IPR001680">
    <property type="entry name" value="WD40_rpt"/>
</dbReference>
<dbReference type="SMART" id="SM01166">
    <property type="entry name" value="DUF1899"/>
    <property type="match status" value="1"/>
</dbReference>
<evidence type="ECO:0000256" key="9">
    <source>
        <dbReference type="RuleBase" id="RU280818"/>
    </source>
</evidence>
<evidence type="ECO:0000256" key="5">
    <source>
        <dbReference type="ARBA" id="ARBA00022737"/>
    </source>
</evidence>
<dbReference type="Pfam" id="PF00400">
    <property type="entry name" value="WD40"/>
    <property type="match status" value="2"/>
</dbReference>
<keyword evidence="5 9" id="KW-0677">Repeat</keyword>
<dbReference type="SMART" id="SM00320">
    <property type="entry name" value="WD40"/>
    <property type="match status" value="3"/>
</dbReference>
<organism evidence="11 12">
    <name type="scientific">Takifugu bimaculatus</name>
    <dbReference type="NCBI Taxonomy" id="433685"/>
    <lineage>
        <taxon>Eukaryota</taxon>
        <taxon>Metazoa</taxon>
        <taxon>Chordata</taxon>
        <taxon>Craniata</taxon>
        <taxon>Vertebrata</taxon>
        <taxon>Euteleostomi</taxon>
        <taxon>Actinopterygii</taxon>
        <taxon>Neopterygii</taxon>
        <taxon>Teleostei</taxon>
        <taxon>Neoteleostei</taxon>
        <taxon>Acanthomorphata</taxon>
        <taxon>Eupercaria</taxon>
        <taxon>Tetraodontiformes</taxon>
        <taxon>Tetradontoidea</taxon>
        <taxon>Tetraodontidae</taxon>
        <taxon>Takifugu</taxon>
    </lineage>
</organism>
<comment type="function">
    <text evidence="7">F-actin regulator involved in anterograde Golgi to endosome transport: upon ubiquitination via 'Lys-33'-linked ubiquitin chains by the BCR(KLHL20) E3 ubiquitin ligase complex, interacts with EPS15 and localizes to the trans-Golgi network, where it promotes actin polymerization, thereby facilitating post-Golgi trafficking. May play a role in the maintenance of the Golgi apparatus morphology.</text>
</comment>
<accession>A0A4Z2C137</accession>